<dbReference type="Proteomes" id="UP000010729">
    <property type="component" value="Unassembled WGS sequence"/>
</dbReference>
<sequence>MIPKPDGGERKLGVPAVLDRLIQQAIAQVLVPVFDPGFVPVSYGFRPDKSAHNAVRVARTVIEQGCKLGCFANFGQRN</sequence>
<keyword evidence="2" id="KW-1185">Reference proteome</keyword>
<accession>N1VD40</accession>
<comment type="caution">
    <text evidence="1">The sequence shown here is derived from an EMBL/GenBank/DDBJ whole genome shotgun (WGS) entry which is preliminary data.</text>
</comment>
<proteinExistence type="predicted"/>
<dbReference type="InterPro" id="IPR051083">
    <property type="entry name" value="GrpII_Intron_Splice-Mob/Def"/>
</dbReference>
<evidence type="ECO:0000313" key="1">
    <source>
        <dbReference type="EMBL" id="EMY36218.1"/>
    </source>
</evidence>
<evidence type="ECO:0000313" key="2">
    <source>
        <dbReference type="Proteomes" id="UP000010729"/>
    </source>
</evidence>
<dbReference type="GO" id="GO:0003964">
    <property type="term" value="F:RNA-directed DNA polymerase activity"/>
    <property type="evidence" value="ECO:0007669"/>
    <property type="project" value="UniProtKB-KW"/>
</dbReference>
<name>N1VD40_9MICC</name>
<gene>
    <name evidence="1" type="ORF">D477_000260</name>
</gene>
<dbReference type="EMBL" id="ANPE02000011">
    <property type="protein sequence ID" value="EMY36218.1"/>
    <property type="molecule type" value="Genomic_DNA"/>
</dbReference>
<dbReference type="SUPFAM" id="SSF56672">
    <property type="entry name" value="DNA/RNA polymerases"/>
    <property type="match status" value="1"/>
</dbReference>
<keyword evidence="1" id="KW-0695">RNA-directed DNA polymerase</keyword>
<protein>
    <submittedName>
        <fullName evidence="1">Reverse transcriptase/maturase</fullName>
    </submittedName>
</protein>
<keyword evidence="1" id="KW-0548">Nucleotidyltransferase</keyword>
<dbReference type="InterPro" id="IPR043502">
    <property type="entry name" value="DNA/RNA_pol_sf"/>
</dbReference>
<dbReference type="PANTHER" id="PTHR34047">
    <property type="entry name" value="NUCLEAR INTRON MATURASE 1, MITOCHONDRIAL-RELATED"/>
    <property type="match status" value="1"/>
</dbReference>
<organism evidence="1 2">
    <name type="scientific">Arthrobacter crystallopoietes BAB-32</name>
    <dbReference type="NCBI Taxonomy" id="1246476"/>
    <lineage>
        <taxon>Bacteria</taxon>
        <taxon>Bacillati</taxon>
        <taxon>Actinomycetota</taxon>
        <taxon>Actinomycetes</taxon>
        <taxon>Micrococcales</taxon>
        <taxon>Micrococcaceae</taxon>
        <taxon>Crystallibacter</taxon>
    </lineage>
</organism>
<keyword evidence="1" id="KW-0808">Transferase</keyword>
<reference evidence="1 2" key="1">
    <citation type="journal article" date="2013" name="Genome Announc.">
        <title>Draft Genome Sequence of Arthrobacter crystallopoietes Strain BAB-32, Revealing Genes for Bioremediation.</title>
        <authorList>
            <person name="Joshi M.N."/>
            <person name="Pandit A.S."/>
            <person name="Sharma A."/>
            <person name="Pandya R.V."/>
            <person name="Desai S.M."/>
            <person name="Saxena A.K."/>
            <person name="Bagatharia S.B."/>
        </authorList>
    </citation>
    <scope>NUCLEOTIDE SEQUENCE [LARGE SCALE GENOMIC DNA]</scope>
    <source>
        <strain evidence="1 2">BAB-32</strain>
    </source>
</reference>
<dbReference type="AlphaFoldDB" id="N1VD40"/>
<dbReference type="PANTHER" id="PTHR34047:SF8">
    <property type="entry name" value="PROTEIN YKFC"/>
    <property type="match status" value="1"/>
</dbReference>